<dbReference type="RefSeq" id="WP_321397943.1">
    <property type="nucleotide sequence ID" value="NZ_CP139487.1"/>
</dbReference>
<feature type="compositionally biased region" description="Basic and acidic residues" evidence="1">
    <location>
        <begin position="69"/>
        <end position="80"/>
    </location>
</feature>
<protein>
    <recommendedName>
        <fullName evidence="4">Secreted protein</fullName>
    </recommendedName>
</protein>
<keyword evidence="3" id="KW-1185">Reference proteome</keyword>
<proteinExistence type="predicted"/>
<evidence type="ECO:0000313" key="2">
    <source>
        <dbReference type="EMBL" id="WPU66114.1"/>
    </source>
</evidence>
<sequence>MKFISLSALLLFVACSKPEQTSEQEPSDDYVLIELASKLEEDYHRLHKIPYDTSAKGLEESAAEAPEEPAMHEPMDPHHP</sequence>
<evidence type="ECO:0008006" key="4">
    <source>
        <dbReference type="Google" id="ProtNLM"/>
    </source>
</evidence>
<reference evidence="2 3" key="1">
    <citation type="submission" date="2023-11" db="EMBL/GenBank/DDBJ databases">
        <title>Peredibacter starrii A3.12.</title>
        <authorList>
            <person name="Mitchell R.J."/>
        </authorList>
    </citation>
    <scope>NUCLEOTIDE SEQUENCE [LARGE SCALE GENOMIC DNA]</scope>
    <source>
        <strain evidence="2 3">A3.12</strain>
    </source>
</reference>
<gene>
    <name evidence="2" type="ORF">SOO65_05085</name>
</gene>
<name>A0AAX4HT58_9BACT</name>
<evidence type="ECO:0000256" key="1">
    <source>
        <dbReference type="SAM" id="MobiDB-lite"/>
    </source>
</evidence>
<dbReference type="PROSITE" id="PS51257">
    <property type="entry name" value="PROKAR_LIPOPROTEIN"/>
    <property type="match status" value="1"/>
</dbReference>
<dbReference type="KEGG" id="psti:SOO65_05085"/>
<dbReference type="EMBL" id="CP139487">
    <property type="protein sequence ID" value="WPU66114.1"/>
    <property type="molecule type" value="Genomic_DNA"/>
</dbReference>
<evidence type="ECO:0000313" key="3">
    <source>
        <dbReference type="Proteomes" id="UP001324634"/>
    </source>
</evidence>
<feature type="region of interest" description="Disordered" evidence="1">
    <location>
        <begin position="50"/>
        <end position="80"/>
    </location>
</feature>
<organism evidence="2 3">
    <name type="scientific">Peredibacter starrii</name>
    <dbReference type="NCBI Taxonomy" id="28202"/>
    <lineage>
        <taxon>Bacteria</taxon>
        <taxon>Pseudomonadati</taxon>
        <taxon>Bdellovibrionota</taxon>
        <taxon>Bacteriovoracia</taxon>
        <taxon>Bacteriovoracales</taxon>
        <taxon>Bacteriovoracaceae</taxon>
        <taxon>Peredibacter</taxon>
    </lineage>
</organism>
<dbReference type="Proteomes" id="UP001324634">
    <property type="component" value="Chromosome"/>
</dbReference>
<accession>A0AAX4HT58</accession>
<dbReference type="AlphaFoldDB" id="A0AAX4HT58"/>